<dbReference type="AlphaFoldDB" id="N2A9R0"/>
<evidence type="ECO:0000313" key="7">
    <source>
        <dbReference type="EMBL" id="EMZ26087.1"/>
    </source>
</evidence>
<dbReference type="Pfam" id="PF00589">
    <property type="entry name" value="Phage_integrase"/>
    <property type="match status" value="1"/>
</dbReference>
<dbReference type="Gene3D" id="1.10.443.10">
    <property type="entry name" value="Intergrase catalytic core"/>
    <property type="match status" value="1"/>
</dbReference>
<evidence type="ECO:0000256" key="5">
    <source>
        <dbReference type="ARBA" id="ARBA00023172"/>
    </source>
</evidence>
<dbReference type="EMBL" id="AQFT01000085">
    <property type="protein sequence ID" value="EMZ26087.1"/>
    <property type="molecule type" value="Genomic_DNA"/>
</dbReference>
<dbReference type="eggNOG" id="COG0582">
    <property type="taxonomic scope" value="Bacteria"/>
</dbReference>
<dbReference type="HOGENOM" id="CLU_027562_17_1_9"/>
<keyword evidence="4" id="KW-0238">DNA-binding</keyword>
<keyword evidence="8" id="KW-1185">Reference proteome</keyword>
<comment type="similarity">
    <text evidence="2">Belongs to the 'phage' integrase family.</text>
</comment>
<name>N2A9R0_9FIRM</name>
<organism evidence="7 8">
    <name type="scientific">Eubacterium plexicaudatum ASF492</name>
    <dbReference type="NCBI Taxonomy" id="1235802"/>
    <lineage>
        <taxon>Bacteria</taxon>
        <taxon>Bacillati</taxon>
        <taxon>Bacillota</taxon>
        <taxon>Clostridia</taxon>
        <taxon>Eubacteriales</taxon>
        <taxon>Eubacteriaceae</taxon>
        <taxon>Eubacterium</taxon>
    </lineage>
</organism>
<keyword evidence="5" id="KW-0233">DNA recombination</keyword>
<dbReference type="PANTHER" id="PTHR30629">
    <property type="entry name" value="PROPHAGE INTEGRASE"/>
    <property type="match status" value="1"/>
</dbReference>
<evidence type="ECO:0000256" key="1">
    <source>
        <dbReference type="ARBA" id="ARBA00003283"/>
    </source>
</evidence>
<dbReference type="InterPro" id="IPR050808">
    <property type="entry name" value="Phage_Integrase"/>
</dbReference>
<dbReference type="InterPro" id="IPR002104">
    <property type="entry name" value="Integrase_catalytic"/>
</dbReference>
<dbReference type="PATRIC" id="fig|1235802.3.peg.2730"/>
<dbReference type="InterPro" id="IPR010998">
    <property type="entry name" value="Integrase_recombinase_N"/>
</dbReference>
<protein>
    <recommendedName>
        <fullName evidence="6">Tyr recombinase domain-containing protein</fullName>
    </recommendedName>
</protein>
<dbReference type="STRING" id="1235802.C823_02580"/>
<evidence type="ECO:0000256" key="2">
    <source>
        <dbReference type="ARBA" id="ARBA00008857"/>
    </source>
</evidence>
<dbReference type="PANTHER" id="PTHR30629:SF2">
    <property type="entry name" value="PROPHAGE INTEGRASE INTS-RELATED"/>
    <property type="match status" value="1"/>
</dbReference>
<proteinExistence type="inferred from homology"/>
<gene>
    <name evidence="7" type="ORF">C823_02580</name>
</gene>
<reference evidence="7 8" key="1">
    <citation type="journal article" date="2014" name="Genome Announc.">
        <title>Draft genome sequences of the altered schaedler flora, a defined bacterial community from gnotobiotic mice.</title>
        <authorList>
            <person name="Wannemuehler M.J."/>
            <person name="Overstreet A.M."/>
            <person name="Ward D.V."/>
            <person name="Phillips G.J."/>
        </authorList>
    </citation>
    <scope>NUCLEOTIDE SEQUENCE [LARGE SCALE GENOMIC DNA]</scope>
    <source>
        <strain evidence="7 8">ASF492</strain>
    </source>
</reference>
<evidence type="ECO:0000256" key="4">
    <source>
        <dbReference type="ARBA" id="ARBA00023125"/>
    </source>
</evidence>
<dbReference type="GO" id="GO:0006310">
    <property type="term" value="P:DNA recombination"/>
    <property type="evidence" value="ECO:0007669"/>
    <property type="project" value="UniProtKB-KW"/>
</dbReference>
<feature type="domain" description="Tyr recombinase" evidence="6">
    <location>
        <begin position="199"/>
        <end position="407"/>
    </location>
</feature>
<keyword evidence="3" id="KW-0229">DNA integration</keyword>
<dbReference type="PROSITE" id="PS51898">
    <property type="entry name" value="TYR_RECOMBINASE"/>
    <property type="match status" value="1"/>
</dbReference>
<dbReference type="CDD" id="cd01189">
    <property type="entry name" value="INT_ICEBs1_C_like"/>
    <property type="match status" value="1"/>
</dbReference>
<dbReference type="InterPro" id="IPR004107">
    <property type="entry name" value="Integrase_SAM-like_N"/>
</dbReference>
<evidence type="ECO:0000313" key="8">
    <source>
        <dbReference type="Proteomes" id="UP000012589"/>
    </source>
</evidence>
<dbReference type="Proteomes" id="UP000012589">
    <property type="component" value="Unassembled WGS sequence"/>
</dbReference>
<dbReference type="InterPro" id="IPR013762">
    <property type="entry name" value="Integrase-like_cat_sf"/>
</dbReference>
<dbReference type="SUPFAM" id="SSF56349">
    <property type="entry name" value="DNA breaking-rejoining enzymes"/>
    <property type="match status" value="1"/>
</dbReference>
<accession>N2A9R0</accession>
<comment type="caution">
    <text evidence="7">The sequence shown here is derived from an EMBL/GenBank/DDBJ whole genome shotgun (WGS) entry which is preliminary data.</text>
</comment>
<dbReference type="InterPro" id="IPR011010">
    <property type="entry name" value="DNA_brk_join_enz"/>
</dbReference>
<dbReference type="Gene3D" id="1.10.150.130">
    <property type="match status" value="1"/>
</dbReference>
<sequence length="441" mass="51111">MTLLFLKAGKGQDNMEFDLKLQQFVDWKVYNVTPIKNKFGYRVVLIYADRTKIPQQKSGFATKKAANTDRDKTLGELYSGTYVVYTSVKVKDFMLFWLEKEMRPRITSGSYETYSNIVNNHVIPAMGNIRMTEIKRSHIHSLYYEEAAASVSIARLVKTVMNTSMQYAVNKKIISINQTIDAVLQKQVEKKAYYTRNIDTQKTLNMEQVLTLIEASRETPIHMQVLFAVLLGLRRCEINGVKYSDIDYINRTLKVQRQLGKKPNTTAEDFPAKTFTKQEIGLKTPSSYRTIPIPDYVFEAILEERKVYEKNRRRRSGTFQDLDYICCSTYGRPRSKDFHSRHYKKLLEDNGLPDIRWHDLRSTFCTILLKNNFNPKAVSQLMGHAKEIITIDVYGDTAEIIEDCLDDLQPFIDEVIPKEECESGTDFSEDNYIEQISEFLA</sequence>
<dbReference type="GO" id="GO:0015074">
    <property type="term" value="P:DNA integration"/>
    <property type="evidence" value="ECO:0007669"/>
    <property type="project" value="UniProtKB-KW"/>
</dbReference>
<evidence type="ECO:0000256" key="3">
    <source>
        <dbReference type="ARBA" id="ARBA00022908"/>
    </source>
</evidence>
<comment type="function">
    <text evidence="1">Site-specific tyrosine recombinase, which acts by catalyzing the cutting and rejoining of the recombining DNA molecules.</text>
</comment>
<dbReference type="GO" id="GO:0003677">
    <property type="term" value="F:DNA binding"/>
    <property type="evidence" value="ECO:0007669"/>
    <property type="project" value="UniProtKB-KW"/>
</dbReference>
<evidence type="ECO:0000259" key="6">
    <source>
        <dbReference type="PROSITE" id="PS51898"/>
    </source>
</evidence>
<dbReference type="Pfam" id="PF14659">
    <property type="entry name" value="Phage_int_SAM_3"/>
    <property type="match status" value="1"/>
</dbReference>